<dbReference type="InterPro" id="IPR035328">
    <property type="entry name" value="DUF3048_C"/>
</dbReference>
<dbReference type="Gene3D" id="3.50.90.10">
    <property type="entry name" value="YerB-like"/>
    <property type="match status" value="1"/>
</dbReference>
<keyword evidence="4" id="KW-1185">Reference proteome</keyword>
<dbReference type="EMBL" id="SLYC01000001">
    <property type="protein sequence ID" value="TCQ08132.1"/>
    <property type="molecule type" value="Genomic_DNA"/>
</dbReference>
<evidence type="ECO:0000259" key="1">
    <source>
        <dbReference type="Pfam" id="PF11258"/>
    </source>
</evidence>
<evidence type="ECO:0000313" key="4">
    <source>
        <dbReference type="Proteomes" id="UP000295504"/>
    </source>
</evidence>
<dbReference type="PROSITE" id="PS51257">
    <property type="entry name" value="PROKAR_LIPOPROTEIN"/>
    <property type="match status" value="1"/>
</dbReference>
<dbReference type="InterPro" id="IPR021416">
    <property type="entry name" value="DUF3048_N"/>
</dbReference>
<dbReference type="Proteomes" id="UP000295504">
    <property type="component" value="Unassembled WGS sequence"/>
</dbReference>
<reference evidence="3 4" key="1">
    <citation type="submission" date="2019-03" db="EMBL/GenBank/DDBJ databases">
        <title>Genomic Encyclopedia of Type Strains, Phase IV (KMG-IV): sequencing the most valuable type-strain genomes for metagenomic binning, comparative biology and taxonomic classification.</title>
        <authorList>
            <person name="Goeker M."/>
        </authorList>
    </citation>
    <scope>NUCLEOTIDE SEQUENCE [LARGE SCALE GENOMIC DNA]</scope>
    <source>
        <strain evidence="3 4">DSM 100013</strain>
    </source>
</reference>
<proteinExistence type="predicted"/>
<dbReference type="SUPFAM" id="SSF159774">
    <property type="entry name" value="YerB-like"/>
    <property type="match status" value="1"/>
</dbReference>
<name>A0A4R2TYH1_9FIRM</name>
<dbReference type="OrthoDB" id="9779102at2"/>
<feature type="domain" description="DUF3048" evidence="1">
    <location>
        <begin position="53"/>
        <end position="200"/>
    </location>
</feature>
<organism evidence="3 4">
    <name type="scientific">Serpentinicella alkaliphila</name>
    <dbReference type="NCBI Taxonomy" id="1734049"/>
    <lineage>
        <taxon>Bacteria</taxon>
        <taxon>Bacillati</taxon>
        <taxon>Bacillota</taxon>
        <taxon>Clostridia</taxon>
        <taxon>Peptostreptococcales</taxon>
        <taxon>Natronincolaceae</taxon>
        <taxon>Serpentinicella</taxon>
    </lineage>
</organism>
<gene>
    <name evidence="3" type="ORF">EDD79_1001221</name>
</gene>
<dbReference type="InterPro" id="IPR023158">
    <property type="entry name" value="YerB-like_sf"/>
</dbReference>
<dbReference type="Pfam" id="PF17479">
    <property type="entry name" value="DUF3048_C"/>
    <property type="match status" value="1"/>
</dbReference>
<comment type="caution">
    <text evidence="3">The sequence shown here is derived from an EMBL/GenBank/DDBJ whole genome shotgun (WGS) entry which is preliminary data.</text>
</comment>
<protein>
    <submittedName>
        <fullName evidence="3">DUF3048 family protein</fullName>
    </submittedName>
</protein>
<dbReference type="RefSeq" id="WP_132847294.1">
    <property type="nucleotide sequence ID" value="NZ_CP058648.1"/>
</dbReference>
<dbReference type="Pfam" id="PF11258">
    <property type="entry name" value="DUF3048"/>
    <property type="match status" value="1"/>
</dbReference>
<sequence length="354" mass="40454">MNNKLRTMLLILVVFSIVLTGCSTKKETNVPEINEEVIQEESFSYEGLAKNPLTGLWIDEEVASRRPVAIMINNIKMALPQSGISEADLIYEVLAEGDITRLVAIFQELESEKIGPVRSIRDYYFNISFDHDAIIIHHGGSPQAFEAIKTLKPSNINTLSGLEGIMTWRDAVRRKQKGMLEHSLYTSGDRILAGWDKVKYRVERNKDSKPFFNFSEEEIIPIGKEANEVIIPFSKTYVSEFIYDEQLHLYKKSHHKNSHIDENNYKQLEFKNIIVQFTDIRLIPGDAEGRRDVKLIGEGKGLYITNGMAKEITWSKKNHNTPTVFKDESGKELIINTGKTYIGIFPSNKEIELR</sequence>
<accession>A0A4R2TYH1</accession>
<dbReference type="AlphaFoldDB" id="A0A4R2TYH1"/>
<evidence type="ECO:0000259" key="2">
    <source>
        <dbReference type="Pfam" id="PF17479"/>
    </source>
</evidence>
<feature type="domain" description="DUF3048" evidence="2">
    <location>
        <begin position="231"/>
        <end position="342"/>
    </location>
</feature>
<evidence type="ECO:0000313" key="3">
    <source>
        <dbReference type="EMBL" id="TCQ08132.1"/>
    </source>
</evidence>